<dbReference type="PANTHER" id="PTHR20932">
    <property type="entry name" value="LYSM AND PUTATIVE PEPTIDOGLYCAN-BINDING DOMAIN-CONTAINING PROTEIN"/>
    <property type="match status" value="1"/>
</dbReference>
<name>A0A9R1T9L7_9HYME</name>
<dbReference type="RefSeq" id="XP_011305229.1">
    <property type="nucleotide sequence ID" value="XM_011306927.1"/>
</dbReference>
<evidence type="ECO:0000313" key="5">
    <source>
        <dbReference type="RefSeq" id="XP_011305229.1"/>
    </source>
</evidence>
<dbReference type="Proteomes" id="UP000694866">
    <property type="component" value="Unplaced"/>
</dbReference>
<dbReference type="PANTHER" id="PTHR20932:SF13">
    <property type="entry name" value="LD36653P"/>
    <property type="match status" value="1"/>
</dbReference>
<dbReference type="InterPro" id="IPR036779">
    <property type="entry name" value="LysM_dom_sf"/>
</dbReference>
<dbReference type="CDD" id="cd00118">
    <property type="entry name" value="LysM"/>
    <property type="match status" value="1"/>
</dbReference>
<dbReference type="PROSITE" id="PS51782">
    <property type="entry name" value="LYSM"/>
    <property type="match status" value="1"/>
</dbReference>
<feature type="region of interest" description="Disordered" evidence="1">
    <location>
        <begin position="1"/>
        <end position="24"/>
    </location>
</feature>
<keyword evidence="2" id="KW-0472">Membrane</keyword>
<proteinExistence type="predicted"/>
<organism evidence="4 5">
    <name type="scientific">Fopius arisanus</name>
    <dbReference type="NCBI Taxonomy" id="64838"/>
    <lineage>
        <taxon>Eukaryota</taxon>
        <taxon>Metazoa</taxon>
        <taxon>Ecdysozoa</taxon>
        <taxon>Arthropoda</taxon>
        <taxon>Hexapoda</taxon>
        <taxon>Insecta</taxon>
        <taxon>Pterygota</taxon>
        <taxon>Neoptera</taxon>
        <taxon>Endopterygota</taxon>
        <taxon>Hymenoptera</taxon>
        <taxon>Apocrita</taxon>
        <taxon>Ichneumonoidea</taxon>
        <taxon>Braconidae</taxon>
        <taxon>Opiinae</taxon>
        <taxon>Fopius</taxon>
    </lineage>
</organism>
<dbReference type="Gene3D" id="3.10.350.10">
    <property type="entry name" value="LysM domain"/>
    <property type="match status" value="1"/>
</dbReference>
<evidence type="ECO:0000256" key="1">
    <source>
        <dbReference type="SAM" id="MobiDB-lite"/>
    </source>
</evidence>
<dbReference type="InterPro" id="IPR045030">
    <property type="entry name" value="LYSM1-4"/>
</dbReference>
<evidence type="ECO:0000256" key="2">
    <source>
        <dbReference type="SAM" id="Phobius"/>
    </source>
</evidence>
<dbReference type="SMART" id="SM00257">
    <property type="entry name" value="LysM"/>
    <property type="match status" value="1"/>
</dbReference>
<feature type="region of interest" description="Disordered" evidence="1">
    <location>
        <begin position="169"/>
        <end position="196"/>
    </location>
</feature>
<keyword evidence="4" id="KW-1185">Reference proteome</keyword>
<reference evidence="5" key="1">
    <citation type="submission" date="2025-08" db="UniProtKB">
        <authorList>
            <consortium name="RefSeq"/>
        </authorList>
    </citation>
    <scope>IDENTIFICATION</scope>
    <source>
        <strain evidence="5">USDA-PBARC FA_bdor</strain>
        <tissue evidence="5">Whole organism</tissue>
    </source>
</reference>
<keyword evidence="2" id="KW-1133">Transmembrane helix</keyword>
<keyword evidence="2" id="KW-0812">Transmembrane</keyword>
<protein>
    <submittedName>
        <fullName evidence="5">LysM and putative peptidoglycan-binding domain-containing protein 3</fullName>
    </submittedName>
</protein>
<accession>A0A9R1T9L7</accession>
<dbReference type="OrthoDB" id="538216at2759"/>
<dbReference type="InterPro" id="IPR018392">
    <property type="entry name" value="LysM"/>
</dbReference>
<feature type="compositionally biased region" description="Polar residues" evidence="1">
    <location>
        <begin position="1"/>
        <end position="16"/>
    </location>
</feature>
<dbReference type="GeneID" id="105267816"/>
<evidence type="ECO:0000313" key="4">
    <source>
        <dbReference type="Proteomes" id="UP000694866"/>
    </source>
</evidence>
<feature type="compositionally biased region" description="Basic and acidic residues" evidence="1">
    <location>
        <begin position="175"/>
        <end position="196"/>
    </location>
</feature>
<dbReference type="AlphaFoldDB" id="A0A9R1T9L7"/>
<sequence>MRKKSVGNNRQAYQRGNQRDGSPHYVLLYSDDESGEEEILLQPRNKTNSTPRKVEVIVVTLKPEDTLQALALRYRCTISELKRINNIHKENEIFARRVMKVPVQPFSIFTETNTTSDDLINLNPPENNENESPNAKREEEIINLIATPTVVPSTSADINSVILNSVCEPSTSGNDQEHISDGEGDKLLRDHPSPETTESRVVDTFKCSGADWGLSWIHVLSFSLLLGIGGPIFYFFCIADNEHNHEAT</sequence>
<dbReference type="SUPFAM" id="SSF54106">
    <property type="entry name" value="LysM domain"/>
    <property type="match status" value="1"/>
</dbReference>
<dbReference type="KEGG" id="fas:105267816"/>
<gene>
    <name evidence="5" type="primary">LOC105267816</name>
</gene>
<dbReference type="Pfam" id="PF01476">
    <property type="entry name" value="LysM"/>
    <property type="match status" value="1"/>
</dbReference>
<feature type="domain" description="LysM" evidence="3">
    <location>
        <begin position="57"/>
        <end position="101"/>
    </location>
</feature>
<evidence type="ECO:0000259" key="3">
    <source>
        <dbReference type="PROSITE" id="PS51782"/>
    </source>
</evidence>
<feature type="transmembrane region" description="Helical" evidence="2">
    <location>
        <begin position="216"/>
        <end position="236"/>
    </location>
</feature>